<protein>
    <recommendedName>
        <fullName evidence="5">DUF1499 domain-containing protein</fullName>
    </recommendedName>
</protein>
<name>A0ABZ1B7D7_9ACTN</name>
<organism evidence="3 4">
    <name type="scientific">Blastococcus brunescens</name>
    <dbReference type="NCBI Taxonomy" id="1564165"/>
    <lineage>
        <taxon>Bacteria</taxon>
        <taxon>Bacillati</taxon>
        <taxon>Actinomycetota</taxon>
        <taxon>Actinomycetes</taxon>
        <taxon>Geodermatophilales</taxon>
        <taxon>Geodermatophilaceae</taxon>
        <taxon>Blastococcus</taxon>
    </lineage>
</organism>
<accession>A0ABZ1B7D7</accession>
<keyword evidence="4" id="KW-1185">Reference proteome</keyword>
<reference evidence="3 4" key="1">
    <citation type="submission" date="2023-12" db="EMBL/GenBank/DDBJ databases">
        <title>Blastococcus brunescens sp. nov., an actonobacterium isolated from sandstone collected in sahara desert.</title>
        <authorList>
            <person name="Gtari M."/>
            <person name="Ghodhbane F."/>
        </authorList>
    </citation>
    <scope>NUCLEOTIDE SEQUENCE [LARGE SCALE GENOMIC DNA]</scope>
    <source>
        <strain evidence="3 4">BMG 8361</strain>
    </source>
</reference>
<gene>
    <name evidence="3" type="ORF">U6N30_04255</name>
</gene>
<feature type="transmembrane region" description="Helical" evidence="2">
    <location>
        <begin position="36"/>
        <end position="61"/>
    </location>
</feature>
<keyword evidence="2" id="KW-0812">Transmembrane</keyword>
<keyword evidence="2" id="KW-1133">Transmembrane helix</keyword>
<evidence type="ECO:0000256" key="1">
    <source>
        <dbReference type="SAM" id="MobiDB-lite"/>
    </source>
</evidence>
<evidence type="ECO:0008006" key="5">
    <source>
        <dbReference type="Google" id="ProtNLM"/>
    </source>
</evidence>
<sequence length="265" mass="27201">MRSLRTVALLFVATGVPFGLLSGAAAGFVIDSARAGLATGIGAGLVFGGLMAVLLGSLDAVADRAPQDARRGPRQDTTVPVRGGADLPDRIVAVLRGLPAEIREADVGAGRYRARTRWSWKSFGEEVTVQLTGDPSAPRVVVSSRPVIATTVVDYGKGRSNVAEVADALRRGHCPTGDRGPAAGQSGVTIAGRFDAALDDVDESGLRGPELLPVRLARACARTLRVDGAGISLVDSAQQRVPSARAPTRRPSPNGSSSPSAPGPA</sequence>
<feature type="region of interest" description="Disordered" evidence="1">
    <location>
        <begin position="234"/>
        <end position="265"/>
    </location>
</feature>
<dbReference type="Proteomes" id="UP001324287">
    <property type="component" value="Chromosome"/>
</dbReference>
<dbReference type="RefSeq" id="WP_324276269.1">
    <property type="nucleotide sequence ID" value="NZ_CP141261.1"/>
</dbReference>
<evidence type="ECO:0000313" key="3">
    <source>
        <dbReference type="EMBL" id="WRL64945.1"/>
    </source>
</evidence>
<dbReference type="EMBL" id="CP141261">
    <property type="protein sequence ID" value="WRL64945.1"/>
    <property type="molecule type" value="Genomic_DNA"/>
</dbReference>
<feature type="compositionally biased region" description="Low complexity" evidence="1">
    <location>
        <begin position="240"/>
        <end position="265"/>
    </location>
</feature>
<evidence type="ECO:0000256" key="2">
    <source>
        <dbReference type="SAM" id="Phobius"/>
    </source>
</evidence>
<evidence type="ECO:0000313" key="4">
    <source>
        <dbReference type="Proteomes" id="UP001324287"/>
    </source>
</evidence>
<proteinExistence type="predicted"/>
<keyword evidence="2" id="KW-0472">Membrane</keyword>